<keyword evidence="4" id="KW-1185">Reference proteome</keyword>
<sequence>MSRFPSTAQSIYPRSPNQGDHRLPPKPSNIVPKKKLVSPLVRLQNRSSAGNVGAGVLVVYFILGVLLSDYDWMIAMLSVCLLIVVVRRMEACLRDQNWLQRAGNRSGCRI</sequence>
<keyword evidence="2" id="KW-1133">Transmembrane helix</keyword>
<feature type="region of interest" description="Disordered" evidence="1">
    <location>
        <begin position="1"/>
        <end position="31"/>
    </location>
</feature>
<evidence type="ECO:0000256" key="1">
    <source>
        <dbReference type="SAM" id="MobiDB-lite"/>
    </source>
</evidence>
<feature type="transmembrane region" description="Helical" evidence="2">
    <location>
        <begin position="48"/>
        <end position="66"/>
    </location>
</feature>
<keyword evidence="2" id="KW-0812">Transmembrane</keyword>
<feature type="compositionally biased region" description="Polar residues" evidence="1">
    <location>
        <begin position="1"/>
        <end position="18"/>
    </location>
</feature>
<dbReference type="EMBL" id="ML220139">
    <property type="protein sequence ID" value="TGZ78673.1"/>
    <property type="molecule type" value="Genomic_DNA"/>
</dbReference>
<dbReference type="AlphaFoldDB" id="A0A4S2MNM7"/>
<name>A0A4S2MNM7_9PEZI</name>
<dbReference type="InParanoid" id="A0A4S2MNM7"/>
<evidence type="ECO:0000313" key="4">
    <source>
        <dbReference type="Proteomes" id="UP000298138"/>
    </source>
</evidence>
<reference evidence="3 4" key="1">
    <citation type="submission" date="2019-04" db="EMBL/GenBank/DDBJ databases">
        <title>Comparative genomics and transcriptomics to analyze fruiting body development in filamentous ascomycetes.</title>
        <authorList>
            <consortium name="DOE Joint Genome Institute"/>
            <person name="Lutkenhaus R."/>
            <person name="Traeger S."/>
            <person name="Breuer J."/>
            <person name="Kuo A."/>
            <person name="Lipzen A."/>
            <person name="Pangilinan J."/>
            <person name="Dilworth D."/>
            <person name="Sandor L."/>
            <person name="Poggeler S."/>
            <person name="Barry K."/>
            <person name="Grigoriev I.V."/>
            <person name="Nowrousian M."/>
        </authorList>
    </citation>
    <scope>NUCLEOTIDE SEQUENCE [LARGE SCALE GENOMIC DNA]</scope>
    <source>
        <strain evidence="3 4">CBS 389.68</strain>
    </source>
</reference>
<organism evidence="3 4">
    <name type="scientific">Ascodesmis nigricans</name>
    <dbReference type="NCBI Taxonomy" id="341454"/>
    <lineage>
        <taxon>Eukaryota</taxon>
        <taxon>Fungi</taxon>
        <taxon>Dikarya</taxon>
        <taxon>Ascomycota</taxon>
        <taxon>Pezizomycotina</taxon>
        <taxon>Pezizomycetes</taxon>
        <taxon>Pezizales</taxon>
        <taxon>Ascodesmidaceae</taxon>
        <taxon>Ascodesmis</taxon>
    </lineage>
</organism>
<evidence type="ECO:0000256" key="2">
    <source>
        <dbReference type="SAM" id="Phobius"/>
    </source>
</evidence>
<gene>
    <name evidence="3" type="ORF">EX30DRAFT_133659</name>
</gene>
<accession>A0A4S2MNM7</accession>
<evidence type="ECO:0000313" key="3">
    <source>
        <dbReference type="EMBL" id="TGZ78673.1"/>
    </source>
</evidence>
<keyword evidence="2" id="KW-0472">Membrane</keyword>
<proteinExistence type="predicted"/>
<dbReference type="Proteomes" id="UP000298138">
    <property type="component" value="Unassembled WGS sequence"/>
</dbReference>
<protein>
    <submittedName>
        <fullName evidence="3">Uncharacterized protein</fullName>
    </submittedName>
</protein>
<feature type="transmembrane region" description="Helical" evidence="2">
    <location>
        <begin position="72"/>
        <end position="89"/>
    </location>
</feature>